<evidence type="ECO:0000259" key="1">
    <source>
        <dbReference type="SMART" id="SM00382"/>
    </source>
</evidence>
<dbReference type="GO" id="GO:0005524">
    <property type="term" value="F:ATP binding"/>
    <property type="evidence" value="ECO:0007669"/>
    <property type="project" value="InterPro"/>
</dbReference>
<dbReference type="Gene3D" id="3.40.50.300">
    <property type="entry name" value="P-loop containing nucleotide triphosphate hydrolases"/>
    <property type="match status" value="1"/>
</dbReference>
<gene>
    <name evidence="2" type="ORF">BN869_000002861_1</name>
</gene>
<dbReference type="EMBL" id="CDPU01000005">
    <property type="protein sequence ID" value="CEO46806.1"/>
    <property type="molecule type" value="Genomic_DNA"/>
</dbReference>
<reference evidence="2" key="1">
    <citation type="submission" date="2015-01" db="EMBL/GenBank/DDBJ databases">
        <authorList>
            <person name="Durling Mikael"/>
        </authorList>
    </citation>
    <scope>NUCLEOTIDE SEQUENCE</scope>
</reference>
<organism evidence="2">
    <name type="scientific">Bionectria ochroleuca</name>
    <name type="common">Gliocladium roseum</name>
    <dbReference type="NCBI Taxonomy" id="29856"/>
    <lineage>
        <taxon>Eukaryota</taxon>
        <taxon>Fungi</taxon>
        <taxon>Dikarya</taxon>
        <taxon>Ascomycota</taxon>
        <taxon>Pezizomycotina</taxon>
        <taxon>Sordariomycetes</taxon>
        <taxon>Hypocreomycetidae</taxon>
        <taxon>Hypocreales</taxon>
        <taxon>Bionectriaceae</taxon>
        <taxon>Clonostachys</taxon>
    </lineage>
</organism>
<dbReference type="AlphaFoldDB" id="A0A0B7JWG0"/>
<protein>
    <recommendedName>
        <fullName evidence="1">AAA+ ATPase domain-containing protein</fullName>
    </recommendedName>
</protein>
<dbReference type="Pfam" id="PF00004">
    <property type="entry name" value="AAA"/>
    <property type="match status" value="1"/>
</dbReference>
<dbReference type="InterPro" id="IPR003593">
    <property type="entry name" value="AAA+_ATPase"/>
</dbReference>
<dbReference type="SUPFAM" id="SSF52540">
    <property type="entry name" value="P-loop containing nucleoside triphosphate hydrolases"/>
    <property type="match status" value="1"/>
</dbReference>
<dbReference type="PANTHER" id="PTHR46411">
    <property type="entry name" value="FAMILY ATPASE, PUTATIVE-RELATED"/>
    <property type="match status" value="1"/>
</dbReference>
<sequence>MFQSSEVSKSSRQIRTVAKPARGSGELELYPLRFALEEVVEAMRKQGTQTPEESRFMVDMETYKRMHPETNKPSTTSDQDVLEDLVMEQDCPDLGDSFYMCLPAAIVGYNMQRKAWGTFEEILLVLISRRANEQFPVTLEVHHLTDVRWNAKAFDYLVINQETKELIKAVVTNQLGIQSKSDLIQGKGNGLFILLHGGPGTGKTLTAESVAEIAQRPLYRVTCGDIGTKAEDVEQYLDSVLLLGVTWGCVVLLDEADVFLEQKSILNLDRNALVSVFLRVLEYYDGILILTSNRVGIFDEAFKSRIQLSLHYSNLDQD</sequence>
<dbReference type="GO" id="GO:0016887">
    <property type="term" value="F:ATP hydrolysis activity"/>
    <property type="evidence" value="ECO:0007669"/>
    <property type="project" value="InterPro"/>
</dbReference>
<dbReference type="SMART" id="SM00382">
    <property type="entry name" value="AAA"/>
    <property type="match status" value="1"/>
</dbReference>
<proteinExistence type="predicted"/>
<dbReference type="InterPro" id="IPR027417">
    <property type="entry name" value="P-loop_NTPase"/>
</dbReference>
<name>A0A0B7JWG0_BIOOC</name>
<dbReference type="InterPro" id="IPR003959">
    <property type="entry name" value="ATPase_AAA_core"/>
</dbReference>
<dbReference type="PANTHER" id="PTHR46411:SF2">
    <property type="entry name" value="AAA+ ATPASE DOMAIN-CONTAINING PROTEIN"/>
    <property type="match status" value="1"/>
</dbReference>
<evidence type="ECO:0000313" key="2">
    <source>
        <dbReference type="EMBL" id="CEO46806.1"/>
    </source>
</evidence>
<feature type="domain" description="AAA+ ATPase" evidence="1">
    <location>
        <begin position="189"/>
        <end position="316"/>
    </location>
</feature>
<accession>A0A0B7JWG0</accession>